<feature type="domain" description="Reverse transcriptase zinc-binding" evidence="1">
    <location>
        <begin position="169"/>
        <end position="259"/>
    </location>
</feature>
<reference evidence="2" key="1">
    <citation type="submission" date="2020-09" db="EMBL/GenBank/DDBJ databases">
        <title>Genome-Enabled Discovery of Anthraquinone Biosynthesis in Senna tora.</title>
        <authorList>
            <person name="Kang S.-H."/>
            <person name="Pandey R.P."/>
            <person name="Lee C.-M."/>
            <person name="Sim J.-S."/>
            <person name="Jeong J.-T."/>
            <person name="Choi B.-S."/>
            <person name="Jung M."/>
            <person name="Ginzburg D."/>
            <person name="Zhao K."/>
            <person name="Won S.Y."/>
            <person name="Oh T.-J."/>
            <person name="Yu Y."/>
            <person name="Kim N.-H."/>
            <person name="Lee O.R."/>
            <person name="Lee T.-H."/>
            <person name="Bashyal P."/>
            <person name="Kim T.-S."/>
            <person name="Lee W.-H."/>
            <person name="Kawkins C."/>
            <person name="Kim C.-K."/>
            <person name="Kim J.S."/>
            <person name="Ahn B.O."/>
            <person name="Rhee S.Y."/>
            <person name="Sohng J.K."/>
        </authorList>
    </citation>
    <scope>NUCLEOTIDE SEQUENCE</scope>
    <source>
        <tissue evidence="2">Leaf</tissue>
    </source>
</reference>
<dbReference type="EMBL" id="JAAIUW010000004">
    <property type="protein sequence ID" value="KAF7835728.1"/>
    <property type="molecule type" value="Genomic_DNA"/>
</dbReference>
<evidence type="ECO:0000313" key="2">
    <source>
        <dbReference type="EMBL" id="KAF7835728.1"/>
    </source>
</evidence>
<comment type="caution">
    <text evidence="2">The sequence shown here is derived from an EMBL/GenBank/DDBJ whole genome shotgun (WGS) entry which is preliminary data.</text>
</comment>
<dbReference type="InterPro" id="IPR026960">
    <property type="entry name" value="RVT-Znf"/>
</dbReference>
<dbReference type="Proteomes" id="UP000634136">
    <property type="component" value="Unassembled WGS sequence"/>
</dbReference>
<sequence>MHLQNWRDLCKPKKQGGLALCNVYAFNQALLAKHVWRLIDQKNILIDSTLSAKYMERSNWDNLLPRSSSSWRWKAIMKTNHVIIPNLEWQIGDGRGVKTNHHAWWQMLRNKGTFSSVSDFIQHDSATWRTVALSAVYDPRTVSIISSIPLSITGVKDKFLWKFSNDGDYTTKEGYNWIKNSINTPSPIHNKEVWKIIWNLKLPNRIIVFMWRVLNNNLPAYTILVKHHMNIEDIYSACGQSQESLLHLFLLCPFARVVWFGTHLGYHSHQCHFSNMFDWFSDRMKNVDKDDNVIHFICLTLHSILRCRNLRVMEGRKLEPSQVISMIYNNWSAYKSAFNLQFKRGSEKIRKVFLSVIHRSEVILKLAYGLRTSEHMLSATFVVLRRGLQIAINNSQSTSDCNVMVSHKGLASNITQGYKKLKKIRVIGIDINNLSQSFANYNVLLLTCPSTFTCLFGTSCNNSFSVG</sequence>
<evidence type="ECO:0000313" key="3">
    <source>
        <dbReference type="Proteomes" id="UP000634136"/>
    </source>
</evidence>
<keyword evidence="3" id="KW-1185">Reference proteome</keyword>
<gene>
    <name evidence="2" type="ORF">G2W53_010587</name>
</gene>
<accession>A0A834X074</accession>
<organism evidence="2 3">
    <name type="scientific">Senna tora</name>
    <dbReference type="NCBI Taxonomy" id="362788"/>
    <lineage>
        <taxon>Eukaryota</taxon>
        <taxon>Viridiplantae</taxon>
        <taxon>Streptophyta</taxon>
        <taxon>Embryophyta</taxon>
        <taxon>Tracheophyta</taxon>
        <taxon>Spermatophyta</taxon>
        <taxon>Magnoliopsida</taxon>
        <taxon>eudicotyledons</taxon>
        <taxon>Gunneridae</taxon>
        <taxon>Pentapetalae</taxon>
        <taxon>rosids</taxon>
        <taxon>fabids</taxon>
        <taxon>Fabales</taxon>
        <taxon>Fabaceae</taxon>
        <taxon>Caesalpinioideae</taxon>
        <taxon>Cassia clade</taxon>
        <taxon>Senna</taxon>
    </lineage>
</organism>
<name>A0A834X074_9FABA</name>
<dbReference type="OrthoDB" id="1423337at2759"/>
<evidence type="ECO:0000259" key="1">
    <source>
        <dbReference type="Pfam" id="PF13966"/>
    </source>
</evidence>
<protein>
    <submittedName>
        <fullName evidence="2">Ribonuclease H</fullName>
    </submittedName>
</protein>
<dbReference type="PANTHER" id="PTHR33116:SF86">
    <property type="entry name" value="REVERSE TRANSCRIPTASE DOMAIN-CONTAINING PROTEIN"/>
    <property type="match status" value="1"/>
</dbReference>
<dbReference type="PANTHER" id="PTHR33116">
    <property type="entry name" value="REVERSE TRANSCRIPTASE ZINC-BINDING DOMAIN-CONTAINING PROTEIN-RELATED-RELATED"/>
    <property type="match status" value="1"/>
</dbReference>
<proteinExistence type="predicted"/>
<dbReference type="Pfam" id="PF13966">
    <property type="entry name" value="zf-RVT"/>
    <property type="match status" value="1"/>
</dbReference>
<dbReference type="AlphaFoldDB" id="A0A834X074"/>